<proteinExistence type="predicted"/>
<dbReference type="PATRIC" id="fig|1069640.6.peg.578"/>
<feature type="domain" description="DUF83" evidence="1">
    <location>
        <begin position="11"/>
        <end position="152"/>
    </location>
</feature>
<dbReference type="STRING" id="187101.VC03_02975"/>
<name>A0A0E3ZBA4_9FUSO</name>
<dbReference type="InterPro" id="IPR011604">
    <property type="entry name" value="PDDEXK-like_dom_sf"/>
</dbReference>
<evidence type="ECO:0000313" key="2">
    <source>
        <dbReference type="EMBL" id="AKC96136.1"/>
    </source>
</evidence>
<evidence type="ECO:0000313" key="3">
    <source>
        <dbReference type="Proteomes" id="UP000033103"/>
    </source>
</evidence>
<protein>
    <recommendedName>
        <fullName evidence="1">DUF83 domain-containing protein</fullName>
    </recommendedName>
</protein>
<gene>
    <name evidence="2" type="ORF">VC03_02975</name>
</gene>
<dbReference type="Gene3D" id="3.90.320.10">
    <property type="match status" value="1"/>
</dbReference>
<dbReference type="HOGENOM" id="CLU_1473253_0_0_0"/>
<keyword evidence="3" id="KW-1185">Reference proteome</keyword>
<evidence type="ECO:0000259" key="1">
    <source>
        <dbReference type="Pfam" id="PF01930"/>
    </source>
</evidence>
<dbReference type="InterPro" id="IPR027616">
    <property type="entry name" value="Cas4_PREFRAN"/>
</dbReference>
<sequence>MDTIMYQMDYQINGKFAHKTIDTNTYSTRKDVITSLDVYSEKYNLTGKIDIYDKSKMILIERKNKVSEIYDGYIFQLYAQYFCMIEMGYKVEKLQIYSISDNKKYDIKLPKDDVKMFSKFEEIVNNINLFEMEKYSPNNKSKCEKCIYSFSCDRSLL</sequence>
<organism evidence="2 3">
    <name type="scientific">Sneathia vaginalis</name>
    <dbReference type="NCBI Taxonomy" id="187101"/>
    <lineage>
        <taxon>Bacteria</taxon>
        <taxon>Fusobacteriati</taxon>
        <taxon>Fusobacteriota</taxon>
        <taxon>Fusobacteriia</taxon>
        <taxon>Fusobacteriales</taxon>
        <taxon>Leptotrichiaceae</taxon>
        <taxon>Sneathia</taxon>
    </lineage>
</organism>
<dbReference type="AlphaFoldDB" id="A0A0E3ZBA4"/>
<dbReference type="NCBIfam" id="TIGR04328">
    <property type="entry name" value="cas4_PREFRAN"/>
    <property type="match status" value="1"/>
</dbReference>
<accession>A0A0E3ZBA4</accession>
<dbReference type="KEGG" id="sns:VC03_02975"/>
<dbReference type="Pfam" id="PF01930">
    <property type="entry name" value="Cas_Cas4"/>
    <property type="match status" value="1"/>
</dbReference>
<dbReference type="Proteomes" id="UP000033103">
    <property type="component" value="Chromosome"/>
</dbReference>
<dbReference type="EMBL" id="CP011280">
    <property type="protein sequence ID" value="AKC96136.1"/>
    <property type="molecule type" value="Genomic_DNA"/>
</dbReference>
<reference evidence="2 3" key="1">
    <citation type="journal article" date="2012" name="BMC Genomics">
        <title>Genomic sequence analysis and characterization of Sneathia amnii sp. nov.</title>
        <authorList>
            <consortium name="Vaginal Microbiome Consortium (additional members)"/>
            <person name="Harwich M.D.Jr."/>
            <person name="Serrano M.G."/>
            <person name="Fettweis J.M."/>
            <person name="Alves J.M."/>
            <person name="Reimers M.A."/>
            <person name="Buck G.A."/>
            <person name="Jefferson K.K."/>
        </authorList>
    </citation>
    <scope>NUCLEOTIDE SEQUENCE [LARGE SCALE GENOMIC DNA]</scope>
    <source>
        <strain evidence="2 3">SN35</strain>
    </source>
</reference>
<dbReference type="InterPro" id="IPR022765">
    <property type="entry name" value="Dna2/Cas4_DUF83"/>
</dbReference>